<reference evidence="1 2" key="1">
    <citation type="submission" date="2024-01" db="EMBL/GenBank/DDBJ databases">
        <title>The genomes of 5 underutilized Papilionoideae crops provide insights into root nodulation and disease resistanc.</title>
        <authorList>
            <person name="Jiang F."/>
        </authorList>
    </citation>
    <scope>NUCLEOTIDE SEQUENCE [LARGE SCALE GENOMIC DNA]</scope>
    <source>
        <strain evidence="1">LVBAO_FW01</strain>
        <tissue evidence="1">Leaves</tissue>
    </source>
</reference>
<organism evidence="1 2">
    <name type="scientific">Canavalia gladiata</name>
    <name type="common">Sword bean</name>
    <name type="synonym">Dolichos gladiatus</name>
    <dbReference type="NCBI Taxonomy" id="3824"/>
    <lineage>
        <taxon>Eukaryota</taxon>
        <taxon>Viridiplantae</taxon>
        <taxon>Streptophyta</taxon>
        <taxon>Embryophyta</taxon>
        <taxon>Tracheophyta</taxon>
        <taxon>Spermatophyta</taxon>
        <taxon>Magnoliopsida</taxon>
        <taxon>eudicotyledons</taxon>
        <taxon>Gunneridae</taxon>
        <taxon>Pentapetalae</taxon>
        <taxon>rosids</taxon>
        <taxon>fabids</taxon>
        <taxon>Fabales</taxon>
        <taxon>Fabaceae</taxon>
        <taxon>Papilionoideae</taxon>
        <taxon>50 kb inversion clade</taxon>
        <taxon>NPAAA clade</taxon>
        <taxon>indigoferoid/millettioid clade</taxon>
        <taxon>Phaseoleae</taxon>
        <taxon>Canavalia</taxon>
    </lineage>
</organism>
<proteinExistence type="predicted"/>
<sequence>MVPAARVATVACFSFLPFPERSIMRVSGAGHSCAALGARSINQGREPLCTRLLCRDKFQPRMNAWRVCQLTNARDSRRSTTLPSPLTNTSRASMPTYLVEYTPLVLSFLLLPLFKAS</sequence>
<name>A0AAN9PJ21_CANGL</name>
<keyword evidence="2" id="KW-1185">Reference proteome</keyword>
<accession>A0AAN9PJ21</accession>
<evidence type="ECO:0000313" key="1">
    <source>
        <dbReference type="EMBL" id="KAK7298907.1"/>
    </source>
</evidence>
<gene>
    <name evidence="1" type="ORF">VNO77_46227</name>
</gene>
<comment type="caution">
    <text evidence="1">The sequence shown here is derived from an EMBL/GenBank/DDBJ whole genome shotgun (WGS) entry which is preliminary data.</text>
</comment>
<dbReference type="Proteomes" id="UP001367508">
    <property type="component" value="Unassembled WGS sequence"/>
</dbReference>
<dbReference type="EMBL" id="JAYMYQ010000023">
    <property type="protein sequence ID" value="KAK7298907.1"/>
    <property type="molecule type" value="Genomic_DNA"/>
</dbReference>
<protein>
    <submittedName>
        <fullName evidence="1">Uncharacterized protein</fullName>
    </submittedName>
</protein>
<dbReference type="AlphaFoldDB" id="A0AAN9PJ21"/>
<evidence type="ECO:0000313" key="2">
    <source>
        <dbReference type="Proteomes" id="UP001367508"/>
    </source>
</evidence>